<proteinExistence type="predicted"/>
<evidence type="ECO:0000313" key="2">
    <source>
        <dbReference type="Proteomes" id="UP000001362"/>
    </source>
</evidence>
<dbReference type="AlphaFoldDB" id="B7JAD8"/>
<dbReference type="STRING" id="243159.AFE_1562"/>
<evidence type="ECO:0000313" key="1">
    <source>
        <dbReference type="EMBL" id="ACK78595.1"/>
    </source>
</evidence>
<dbReference type="RefSeq" id="WP_012607094.1">
    <property type="nucleotide sequence ID" value="NC_011761.1"/>
</dbReference>
<gene>
    <name evidence="1" type="ordered locus">AFE_1562</name>
</gene>
<dbReference type="EMBL" id="CP001219">
    <property type="protein sequence ID" value="ACK78595.1"/>
    <property type="molecule type" value="Genomic_DNA"/>
</dbReference>
<dbReference type="KEGG" id="afr:AFE_1562"/>
<protein>
    <recommendedName>
        <fullName evidence="3">PI3K/PI4K catalytic domain-containing protein</fullName>
    </recommendedName>
</protein>
<sequence>MNQIGIFPIKIVREQRFSGTATLRLTGFALNGEQYAIKTIDDGALLPITEWFCYHLCSTVRIPTPGWDVIERPNGTLAFGSRIDQDTNLLGYLSPNPVFIYSILRSLASPLSRMLSLDYFLPNIDRHINNILVRQLPSNHMVALAFDWSHACDPATFAGWPWQTPNNSLSTINALKQRGDWDSNSALQTNLDIAAIPGATVRIWLDAAPIEWIPNQDPAWINQVIQSWDQARAARIHQVP</sequence>
<dbReference type="GeneID" id="65280779"/>
<dbReference type="Proteomes" id="UP000001362">
    <property type="component" value="Chromosome"/>
</dbReference>
<organism evidence="1 2">
    <name type="scientific">Acidithiobacillus ferrooxidans (strain ATCC 23270 / DSM 14882 / CIP 104768 / NCIMB 8455)</name>
    <name type="common">Ferrobacillus ferrooxidans (strain ATCC 23270)</name>
    <dbReference type="NCBI Taxonomy" id="243159"/>
    <lineage>
        <taxon>Bacteria</taxon>
        <taxon>Pseudomonadati</taxon>
        <taxon>Pseudomonadota</taxon>
        <taxon>Acidithiobacillia</taxon>
        <taxon>Acidithiobacillales</taxon>
        <taxon>Acidithiobacillaceae</taxon>
        <taxon>Acidithiobacillus</taxon>
    </lineage>
</organism>
<dbReference type="PaxDb" id="243159-AFE_1562"/>
<keyword evidence="2" id="KW-1185">Reference proteome</keyword>
<evidence type="ECO:0008006" key="3">
    <source>
        <dbReference type="Google" id="ProtNLM"/>
    </source>
</evidence>
<accession>B7JAD8</accession>
<reference evidence="1 2" key="1">
    <citation type="journal article" date="2008" name="BMC Genomics">
        <title>Acidithiobacillus ferrooxidans metabolism: from genome sequence to industrial applications.</title>
        <authorList>
            <person name="Valdes J."/>
            <person name="Pedroso I."/>
            <person name="Quatrini R."/>
            <person name="Dodson R.J."/>
            <person name="Tettelin H."/>
            <person name="Blake R.II."/>
            <person name="Eisen J.A."/>
            <person name="Holmes D.S."/>
        </authorList>
    </citation>
    <scope>NUCLEOTIDE SEQUENCE [LARGE SCALE GENOMIC DNA]</scope>
    <source>
        <strain evidence="2">ATCC 23270 / DSM 14882 / CIP 104768 / NCIMB 8455</strain>
    </source>
</reference>
<dbReference type="eggNOG" id="ENOG5033FEX">
    <property type="taxonomic scope" value="Bacteria"/>
</dbReference>
<dbReference type="HOGENOM" id="CLU_1154433_0_0_6"/>
<name>B7JAD8_ACIF2</name>